<dbReference type="Proteomes" id="UP000515152">
    <property type="component" value="Chromosome 15"/>
</dbReference>
<protein>
    <submittedName>
        <fullName evidence="3 4">Protein RD3</fullName>
    </submittedName>
</protein>
<dbReference type="PANTHER" id="PTHR28489">
    <property type="entry name" value="RENTINAL DEGENERATION 3-LIKE"/>
    <property type="match status" value="1"/>
</dbReference>
<evidence type="ECO:0000256" key="1">
    <source>
        <dbReference type="SAM" id="MobiDB-lite"/>
    </source>
</evidence>
<dbReference type="RefSeq" id="XP_012676421.2">
    <property type="nucleotide sequence ID" value="XM_012820967.3"/>
</dbReference>
<feature type="region of interest" description="Disordered" evidence="1">
    <location>
        <begin position="200"/>
        <end position="219"/>
    </location>
</feature>
<dbReference type="GeneID" id="105894447"/>
<evidence type="ECO:0000313" key="3">
    <source>
        <dbReference type="RefSeq" id="XP_012676421.2"/>
    </source>
</evidence>
<evidence type="ECO:0000313" key="5">
    <source>
        <dbReference type="RefSeq" id="XP_031437496.1"/>
    </source>
</evidence>
<reference evidence="3 4" key="1">
    <citation type="submission" date="2025-04" db="UniProtKB">
        <authorList>
            <consortium name="RefSeq"/>
        </authorList>
    </citation>
    <scope>IDENTIFICATION</scope>
</reference>
<proteinExistence type="predicted"/>
<evidence type="ECO:0000313" key="2">
    <source>
        <dbReference type="Proteomes" id="UP000515152"/>
    </source>
</evidence>
<dbReference type="KEGG" id="char:105894447"/>
<dbReference type="InterPro" id="IPR028092">
    <property type="entry name" value="RD3"/>
</dbReference>
<accession>A0A6P8GRR2</accession>
<dbReference type="GeneTree" id="ENSGT00390000002089"/>
<dbReference type="PANTHER" id="PTHR28489:SF1">
    <property type="entry name" value="PROTEIN RD3"/>
    <property type="match status" value="1"/>
</dbReference>
<sequence length="229" mass="26000">MASWFGWGTEPQYRSQRREPSEVVTDTLMLELSWQRKEAERLQRERDSEYRRLKTGVDYSWLVSTPRTGFDISPGERLGLEDLCSKVPPAHCGAVILRFRQILEENEPEVQEVSGLFRSVLLESLERIREEDEALRLSDQWNNRRAVSMSLINFRSRVRINPFGSTTRLTSTANGALGDPYESEVKTVSKDVERGLAAVPGMRAGGSGRTPRVCSMPDFRRQGINGHVG</sequence>
<organism evidence="2 4">
    <name type="scientific">Clupea harengus</name>
    <name type="common">Atlantic herring</name>
    <dbReference type="NCBI Taxonomy" id="7950"/>
    <lineage>
        <taxon>Eukaryota</taxon>
        <taxon>Metazoa</taxon>
        <taxon>Chordata</taxon>
        <taxon>Craniata</taxon>
        <taxon>Vertebrata</taxon>
        <taxon>Euteleostomi</taxon>
        <taxon>Actinopterygii</taxon>
        <taxon>Neopterygii</taxon>
        <taxon>Teleostei</taxon>
        <taxon>Clupei</taxon>
        <taxon>Clupeiformes</taxon>
        <taxon>Clupeoidei</taxon>
        <taxon>Clupeidae</taxon>
        <taxon>Clupea</taxon>
    </lineage>
</organism>
<evidence type="ECO:0000313" key="4">
    <source>
        <dbReference type="RefSeq" id="XP_031437495.1"/>
    </source>
</evidence>
<gene>
    <name evidence="3 4 5" type="primary">rd3</name>
</gene>
<dbReference type="OrthoDB" id="10072259at2759"/>
<dbReference type="RefSeq" id="XP_031437496.1">
    <property type="nucleotide sequence ID" value="XM_031581636.2"/>
</dbReference>
<dbReference type="RefSeq" id="XP_031437495.1">
    <property type="nucleotide sequence ID" value="XM_031581635.2"/>
</dbReference>
<dbReference type="Pfam" id="PF14473">
    <property type="entry name" value="RD3"/>
    <property type="match status" value="1"/>
</dbReference>
<keyword evidence="2" id="KW-1185">Reference proteome</keyword>
<dbReference type="CTD" id="343035"/>
<name>A0A6P8GRR2_CLUHA</name>
<dbReference type="AlphaFoldDB" id="A0A6P8GRR2"/>